<proteinExistence type="predicted"/>
<evidence type="ECO:0000313" key="3">
    <source>
        <dbReference type="WBParaSite" id="nRc.2.0.1.t21703-RA"/>
    </source>
</evidence>
<accession>A0A915J7H9</accession>
<dbReference type="AlphaFoldDB" id="A0A915J7H9"/>
<name>A0A915J7H9_ROMCU</name>
<keyword evidence="2" id="KW-1185">Reference proteome</keyword>
<organism evidence="2 3">
    <name type="scientific">Romanomermis culicivorax</name>
    <name type="common">Nematode worm</name>
    <dbReference type="NCBI Taxonomy" id="13658"/>
    <lineage>
        <taxon>Eukaryota</taxon>
        <taxon>Metazoa</taxon>
        <taxon>Ecdysozoa</taxon>
        <taxon>Nematoda</taxon>
        <taxon>Enoplea</taxon>
        <taxon>Dorylaimia</taxon>
        <taxon>Mermithida</taxon>
        <taxon>Mermithoidea</taxon>
        <taxon>Mermithidae</taxon>
        <taxon>Romanomermis</taxon>
    </lineage>
</organism>
<sequence length="82" mass="9652">MTRQMLEPEMQEAFINPPTPTQQEIDQVKKEAKKELELFSIKLVKKQQRLDPKLMHIFKKIAENTKPSLKHWLEPQDGIVEG</sequence>
<dbReference type="Proteomes" id="UP000887565">
    <property type="component" value="Unplaced"/>
</dbReference>
<evidence type="ECO:0000256" key="1">
    <source>
        <dbReference type="SAM" id="MobiDB-lite"/>
    </source>
</evidence>
<protein>
    <submittedName>
        <fullName evidence="3">Uncharacterized protein</fullName>
    </submittedName>
</protein>
<reference evidence="3" key="1">
    <citation type="submission" date="2022-11" db="UniProtKB">
        <authorList>
            <consortium name="WormBaseParasite"/>
        </authorList>
    </citation>
    <scope>IDENTIFICATION</scope>
</reference>
<dbReference type="WBParaSite" id="nRc.2.0.1.t21703-RA">
    <property type="protein sequence ID" value="nRc.2.0.1.t21703-RA"/>
    <property type="gene ID" value="nRc.2.0.1.g21703"/>
</dbReference>
<evidence type="ECO:0000313" key="2">
    <source>
        <dbReference type="Proteomes" id="UP000887565"/>
    </source>
</evidence>
<feature type="region of interest" description="Disordered" evidence="1">
    <location>
        <begin position="1"/>
        <end position="22"/>
    </location>
</feature>